<keyword evidence="4" id="KW-1185">Reference proteome</keyword>
<evidence type="ECO:0000259" key="2">
    <source>
        <dbReference type="Pfam" id="PF08327"/>
    </source>
</evidence>
<name>A0A327QYD7_9BACT</name>
<dbReference type="OrthoDB" id="384974at2"/>
<dbReference type="SUPFAM" id="SSF55961">
    <property type="entry name" value="Bet v1-like"/>
    <property type="match status" value="1"/>
</dbReference>
<dbReference type="InterPro" id="IPR023393">
    <property type="entry name" value="START-like_dom_sf"/>
</dbReference>
<accession>A0A327QYD7</accession>
<dbReference type="Pfam" id="PF08327">
    <property type="entry name" value="AHSA1"/>
    <property type="match status" value="1"/>
</dbReference>
<feature type="domain" description="Activator of Hsp90 ATPase homologue 1/2-like C-terminal" evidence="2">
    <location>
        <begin position="23"/>
        <end position="157"/>
    </location>
</feature>
<dbReference type="Gene3D" id="3.30.530.20">
    <property type="match status" value="1"/>
</dbReference>
<gene>
    <name evidence="3" type="ORF">LX64_01094</name>
</gene>
<proteinExistence type="inferred from homology"/>
<sequence>MAYPASNLHHVMPHLSIQRALPVPCHLVFAAWTNAAQIAQWWGPAGFSVTHCEFDLVPGGDILILMQSDDGMLFPATGRVHHIHPPQNLVFSLAAFDDEQGDPQLVNLISLSLQPGGHTTNMTINIDVIKAAPIVRKVSMEMSMGWEQSIEKLTAWLKRL</sequence>
<organism evidence="3 4">
    <name type="scientific">Chitinophaga skermanii</name>
    <dbReference type="NCBI Taxonomy" id="331697"/>
    <lineage>
        <taxon>Bacteria</taxon>
        <taxon>Pseudomonadati</taxon>
        <taxon>Bacteroidota</taxon>
        <taxon>Chitinophagia</taxon>
        <taxon>Chitinophagales</taxon>
        <taxon>Chitinophagaceae</taxon>
        <taxon>Chitinophaga</taxon>
    </lineage>
</organism>
<protein>
    <submittedName>
        <fullName evidence="3">Uncharacterized protein YndB with AHSA1/START domain</fullName>
    </submittedName>
</protein>
<dbReference type="CDD" id="cd07814">
    <property type="entry name" value="SRPBCC_CalC_Aha1-like"/>
    <property type="match status" value="1"/>
</dbReference>
<dbReference type="Proteomes" id="UP000249547">
    <property type="component" value="Unassembled WGS sequence"/>
</dbReference>
<evidence type="ECO:0000313" key="4">
    <source>
        <dbReference type="Proteomes" id="UP000249547"/>
    </source>
</evidence>
<comment type="caution">
    <text evidence="3">The sequence shown here is derived from an EMBL/GenBank/DDBJ whole genome shotgun (WGS) entry which is preliminary data.</text>
</comment>
<evidence type="ECO:0000313" key="3">
    <source>
        <dbReference type="EMBL" id="RAJ08443.1"/>
    </source>
</evidence>
<dbReference type="InterPro" id="IPR013538">
    <property type="entry name" value="ASHA1/2-like_C"/>
</dbReference>
<dbReference type="RefSeq" id="WP_111596596.1">
    <property type="nucleotide sequence ID" value="NZ_QLLL01000002.1"/>
</dbReference>
<reference evidence="3 4" key="1">
    <citation type="submission" date="2018-06" db="EMBL/GenBank/DDBJ databases">
        <title>Genomic Encyclopedia of Archaeal and Bacterial Type Strains, Phase II (KMG-II): from individual species to whole genera.</title>
        <authorList>
            <person name="Goeker M."/>
        </authorList>
    </citation>
    <scope>NUCLEOTIDE SEQUENCE [LARGE SCALE GENOMIC DNA]</scope>
    <source>
        <strain evidence="3 4">DSM 23857</strain>
    </source>
</reference>
<dbReference type="EMBL" id="QLLL01000002">
    <property type="protein sequence ID" value="RAJ08443.1"/>
    <property type="molecule type" value="Genomic_DNA"/>
</dbReference>
<comment type="similarity">
    <text evidence="1">Belongs to the AHA1 family.</text>
</comment>
<dbReference type="AlphaFoldDB" id="A0A327QYD7"/>
<evidence type="ECO:0000256" key="1">
    <source>
        <dbReference type="ARBA" id="ARBA00006817"/>
    </source>
</evidence>